<feature type="transmembrane region" description="Helical" evidence="2">
    <location>
        <begin position="68"/>
        <end position="91"/>
    </location>
</feature>
<keyword evidence="4" id="KW-1185">Reference proteome</keyword>
<feature type="compositionally biased region" description="Low complexity" evidence="1">
    <location>
        <begin position="230"/>
        <end position="290"/>
    </location>
</feature>
<evidence type="ECO:0000313" key="3">
    <source>
        <dbReference type="EMBL" id="CAK0840838.1"/>
    </source>
</evidence>
<evidence type="ECO:0000256" key="2">
    <source>
        <dbReference type="SAM" id="Phobius"/>
    </source>
</evidence>
<keyword evidence="2" id="KW-1133">Transmembrane helix</keyword>
<evidence type="ECO:0000256" key="1">
    <source>
        <dbReference type="SAM" id="MobiDB-lite"/>
    </source>
</evidence>
<sequence>MAGVTAAAAGGAATATGFGLFGYNRENYMYDAEFRYERFSAGREFAIEQMDMYREDLRKLSELTAKKCGLYSIFASLGMALCVALYCAGRLGLHGPSPPMHVMGLWLTCNAAAFAYYVVAIWLSVHACYRASAATTQLLTRRARVPVPSLKQLDRARRFASEFEQQDWSDIFRIPYPRACPSGRSSRSARARSRRRGGGTRSPPGSGMSSTPTRRAACLGPRRRPPSPTPRRSTSSCTPTCRSTGSSTTSTPACRCCTATSRSCSPSVTTAWATSTSSSGLGGWPTPRRS</sequence>
<dbReference type="Proteomes" id="UP001189429">
    <property type="component" value="Unassembled WGS sequence"/>
</dbReference>
<protein>
    <submittedName>
        <fullName evidence="3">Uncharacterized protein</fullName>
    </submittedName>
</protein>
<keyword evidence="2" id="KW-0472">Membrane</keyword>
<organism evidence="3 4">
    <name type="scientific">Prorocentrum cordatum</name>
    <dbReference type="NCBI Taxonomy" id="2364126"/>
    <lineage>
        <taxon>Eukaryota</taxon>
        <taxon>Sar</taxon>
        <taxon>Alveolata</taxon>
        <taxon>Dinophyceae</taxon>
        <taxon>Prorocentrales</taxon>
        <taxon>Prorocentraceae</taxon>
        <taxon>Prorocentrum</taxon>
    </lineage>
</organism>
<feature type="region of interest" description="Disordered" evidence="1">
    <location>
        <begin position="179"/>
        <end position="290"/>
    </location>
</feature>
<reference evidence="3" key="1">
    <citation type="submission" date="2023-10" db="EMBL/GenBank/DDBJ databases">
        <authorList>
            <person name="Chen Y."/>
            <person name="Shah S."/>
            <person name="Dougan E. K."/>
            <person name="Thang M."/>
            <person name="Chan C."/>
        </authorList>
    </citation>
    <scope>NUCLEOTIDE SEQUENCE [LARGE SCALE GENOMIC DNA]</scope>
</reference>
<gene>
    <name evidence="3" type="ORF">PCOR1329_LOCUS36180</name>
</gene>
<dbReference type="EMBL" id="CAUYUJ010014405">
    <property type="protein sequence ID" value="CAK0840838.1"/>
    <property type="molecule type" value="Genomic_DNA"/>
</dbReference>
<proteinExistence type="predicted"/>
<accession>A0ABN9T6X6</accession>
<evidence type="ECO:0000313" key="4">
    <source>
        <dbReference type="Proteomes" id="UP001189429"/>
    </source>
</evidence>
<feature type="compositionally biased region" description="Low complexity" evidence="1">
    <location>
        <begin position="201"/>
        <end position="214"/>
    </location>
</feature>
<comment type="caution">
    <text evidence="3">The sequence shown here is derived from an EMBL/GenBank/DDBJ whole genome shotgun (WGS) entry which is preliminary data.</text>
</comment>
<name>A0ABN9T6X6_9DINO</name>
<keyword evidence="2" id="KW-0812">Transmembrane</keyword>
<feature type="compositionally biased region" description="Basic residues" evidence="1">
    <location>
        <begin position="187"/>
        <end position="198"/>
    </location>
</feature>
<feature type="transmembrane region" description="Helical" evidence="2">
    <location>
        <begin position="103"/>
        <end position="123"/>
    </location>
</feature>